<dbReference type="EMBL" id="NIRI02000042">
    <property type="protein sequence ID" value="KAG5451207.1"/>
    <property type="molecule type" value="Genomic_DNA"/>
</dbReference>
<reference evidence="1 2" key="1">
    <citation type="journal article" date="2018" name="Biotechnol. Adv.">
        <title>Improved genomic resources and new bioinformatic workflow for the carcinogenic parasite Clonorchis sinensis: Biotechnological implications.</title>
        <authorList>
            <person name="Wang D."/>
            <person name="Korhonen P.K."/>
            <person name="Gasser R.B."/>
            <person name="Young N.D."/>
        </authorList>
    </citation>
    <scope>NUCLEOTIDE SEQUENCE [LARGE SCALE GENOMIC DNA]</scope>
    <source>
        <strain evidence="1">Cs-k2</strain>
    </source>
</reference>
<protein>
    <submittedName>
        <fullName evidence="1">Uncharacterized protein</fullName>
    </submittedName>
</protein>
<sequence>MNDRNKTDPEKLCESLEPVVRSLNLSDCLKPSPDSDWAIPDDTLMCPASESPSKEAAMTNAAGFGGNGSHTSLSSHCLTSPFSLPPFIWLFQRSPYRKSLHLSLSYCTQKRLN</sequence>
<comment type="caution">
    <text evidence="1">The sequence shown here is derived from an EMBL/GenBank/DDBJ whole genome shotgun (WGS) entry which is preliminary data.</text>
</comment>
<dbReference type="InParanoid" id="A0A3R7G985"/>
<proteinExistence type="predicted"/>
<name>A0A3R7G985_CLOSI</name>
<dbReference type="Proteomes" id="UP000286415">
    <property type="component" value="Unassembled WGS sequence"/>
</dbReference>
<evidence type="ECO:0000313" key="1">
    <source>
        <dbReference type="EMBL" id="KAG5451207.1"/>
    </source>
</evidence>
<organism evidence="1 2">
    <name type="scientific">Clonorchis sinensis</name>
    <name type="common">Chinese liver fluke</name>
    <dbReference type="NCBI Taxonomy" id="79923"/>
    <lineage>
        <taxon>Eukaryota</taxon>
        <taxon>Metazoa</taxon>
        <taxon>Spiralia</taxon>
        <taxon>Lophotrochozoa</taxon>
        <taxon>Platyhelminthes</taxon>
        <taxon>Trematoda</taxon>
        <taxon>Digenea</taxon>
        <taxon>Opisthorchiida</taxon>
        <taxon>Opisthorchiata</taxon>
        <taxon>Opisthorchiidae</taxon>
        <taxon>Clonorchis</taxon>
    </lineage>
</organism>
<evidence type="ECO:0000313" key="2">
    <source>
        <dbReference type="Proteomes" id="UP000286415"/>
    </source>
</evidence>
<keyword evidence="2" id="KW-1185">Reference proteome</keyword>
<reference evidence="1 2" key="2">
    <citation type="journal article" date="2021" name="Genomics">
        <title>High-quality reference genome for Clonorchis sinensis.</title>
        <authorList>
            <person name="Young N.D."/>
            <person name="Stroehlein A.J."/>
            <person name="Kinkar L."/>
            <person name="Wang T."/>
            <person name="Sohn W.M."/>
            <person name="Chang B.C.H."/>
            <person name="Kaur P."/>
            <person name="Weisz D."/>
            <person name="Dudchenko O."/>
            <person name="Aiden E.L."/>
            <person name="Korhonen P.K."/>
            <person name="Gasser R.B."/>
        </authorList>
    </citation>
    <scope>NUCLEOTIDE SEQUENCE [LARGE SCALE GENOMIC DNA]</scope>
    <source>
        <strain evidence="1">Cs-k2</strain>
    </source>
</reference>
<gene>
    <name evidence="1" type="ORF">CSKR_112836</name>
</gene>
<accession>A0A3R7G985</accession>
<dbReference type="AlphaFoldDB" id="A0A3R7G985"/>